<evidence type="ECO:0000313" key="2">
    <source>
        <dbReference type="Proteomes" id="UP001500683"/>
    </source>
</evidence>
<gene>
    <name evidence="1" type="ORF">GCM10022214_34290</name>
</gene>
<reference evidence="2" key="1">
    <citation type="journal article" date="2019" name="Int. J. Syst. Evol. Microbiol.">
        <title>The Global Catalogue of Microorganisms (GCM) 10K type strain sequencing project: providing services to taxonomists for standard genome sequencing and annotation.</title>
        <authorList>
            <consortium name="The Broad Institute Genomics Platform"/>
            <consortium name="The Broad Institute Genome Sequencing Center for Infectious Disease"/>
            <person name="Wu L."/>
            <person name="Ma J."/>
        </authorList>
    </citation>
    <scope>NUCLEOTIDE SEQUENCE [LARGE SCALE GENOMIC DNA]</scope>
    <source>
        <strain evidence="2">JCM 16702</strain>
    </source>
</reference>
<proteinExistence type="predicted"/>
<evidence type="ECO:0008006" key="3">
    <source>
        <dbReference type="Google" id="ProtNLM"/>
    </source>
</evidence>
<dbReference type="EMBL" id="BAAAZG010000019">
    <property type="protein sequence ID" value="GAA4074564.1"/>
    <property type="molecule type" value="Genomic_DNA"/>
</dbReference>
<evidence type="ECO:0000313" key="1">
    <source>
        <dbReference type="EMBL" id="GAA4074564.1"/>
    </source>
</evidence>
<name>A0ABP7VU78_9ACTN</name>
<organism evidence="1 2">
    <name type="scientific">Actinomadura miaoliensis</name>
    <dbReference type="NCBI Taxonomy" id="430685"/>
    <lineage>
        <taxon>Bacteria</taxon>
        <taxon>Bacillati</taxon>
        <taxon>Actinomycetota</taxon>
        <taxon>Actinomycetes</taxon>
        <taxon>Streptosporangiales</taxon>
        <taxon>Thermomonosporaceae</taxon>
        <taxon>Actinomadura</taxon>
    </lineage>
</organism>
<protein>
    <recommendedName>
        <fullName evidence="3">Tox-PL domain-containing protein</fullName>
    </recommendedName>
</protein>
<sequence>MNGRVVREQTVDQVCSALGTAMRADPDAIASLVESAGLDDFTAAFLREARSLALGLAAALNTVLGIHRHGRDPHDRDVCMSCGTAKCRTVRGVAEALSAYRVRFSGVDRAEAWRRAEGWFAHQAGRAVAVAVEEFDAGFIVRSAPGETVVVVDRRTGALTQWPDLPTGALSEHYRRYAQGSLG</sequence>
<comment type="caution">
    <text evidence="1">The sequence shown here is derived from an EMBL/GenBank/DDBJ whole genome shotgun (WGS) entry which is preliminary data.</text>
</comment>
<accession>A0ABP7VU78</accession>
<dbReference type="Proteomes" id="UP001500683">
    <property type="component" value="Unassembled WGS sequence"/>
</dbReference>
<keyword evidence="2" id="KW-1185">Reference proteome</keyword>